<dbReference type="RefSeq" id="WP_379914364.1">
    <property type="nucleotide sequence ID" value="NZ_JBHUDD010000046.1"/>
</dbReference>
<dbReference type="Gene3D" id="1.10.760.10">
    <property type="entry name" value="Cytochrome c-like domain"/>
    <property type="match status" value="1"/>
</dbReference>
<name>A0ABW4EGY0_9RHOB</name>
<keyword evidence="1 4" id="KW-0349">Heme</keyword>
<sequence>MRYAIGACILAAAGLTACAVTDMPEPDEGARLFVENCALCHGNDGRGTGEIAAGLQPPPADLTRIAARNGGAFPRAQVMSAIDGYTRMEPGEEMPEFGLLLRGPTVPVELGDAGAMTPVPRPLAALMVYLESIQR</sequence>
<dbReference type="PROSITE" id="PS51007">
    <property type="entry name" value="CYTC"/>
    <property type="match status" value="1"/>
</dbReference>
<dbReference type="PROSITE" id="PS51257">
    <property type="entry name" value="PROKAR_LIPOPROTEIN"/>
    <property type="match status" value="1"/>
</dbReference>
<feature type="chain" id="PRO_5046282417" evidence="5">
    <location>
        <begin position="20"/>
        <end position="135"/>
    </location>
</feature>
<feature type="signal peptide" evidence="5">
    <location>
        <begin position="1"/>
        <end position="19"/>
    </location>
</feature>
<feature type="domain" description="Cytochrome c" evidence="6">
    <location>
        <begin position="24"/>
        <end position="134"/>
    </location>
</feature>
<evidence type="ECO:0000313" key="7">
    <source>
        <dbReference type="EMBL" id="MFD1509164.1"/>
    </source>
</evidence>
<evidence type="ECO:0000313" key="8">
    <source>
        <dbReference type="Proteomes" id="UP001597186"/>
    </source>
</evidence>
<keyword evidence="3 4" id="KW-0408">Iron</keyword>
<dbReference type="Proteomes" id="UP001597186">
    <property type="component" value="Unassembled WGS sequence"/>
</dbReference>
<evidence type="ECO:0000256" key="1">
    <source>
        <dbReference type="ARBA" id="ARBA00022617"/>
    </source>
</evidence>
<comment type="caution">
    <text evidence="7">The sequence shown here is derived from an EMBL/GenBank/DDBJ whole genome shotgun (WGS) entry which is preliminary data.</text>
</comment>
<evidence type="ECO:0000256" key="5">
    <source>
        <dbReference type="SAM" id="SignalP"/>
    </source>
</evidence>
<gene>
    <name evidence="7" type="ORF">ACFTOW_07090</name>
</gene>
<dbReference type="SUPFAM" id="SSF46626">
    <property type="entry name" value="Cytochrome c"/>
    <property type="match status" value="1"/>
</dbReference>
<accession>A0ABW4EGY0</accession>
<keyword evidence="8" id="KW-1185">Reference proteome</keyword>
<evidence type="ECO:0000256" key="2">
    <source>
        <dbReference type="ARBA" id="ARBA00022723"/>
    </source>
</evidence>
<dbReference type="InterPro" id="IPR036909">
    <property type="entry name" value="Cyt_c-like_dom_sf"/>
</dbReference>
<proteinExistence type="predicted"/>
<protein>
    <submittedName>
        <fullName evidence="7">C-type cytochrome</fullName>
    </submittedName>
</protein>
<dbReference type="EMBL" id="JBHUDD010000046">
    <property type="protein sequence ID" value="MFD1509164.1"/>
    <property type="molecule type" value="Genomic_DNA"/>
</dbReference>
<organism evidence="7 8">
    <name type="scientific">Lacimonas salitolerans</name>
    <dbReference type="NCBI Taxonomy" id="1323750"/>
    <lineage>
        <taxon>Bacteria</taxon>
        <taxon>Pseudomonadati</taxon>
        <taxon>Pseudomonadota</taxon>
        <taxon>Alphaproteobacteria</taxon>
        <taxon>Rhodobacterales</taxon>
        <taxon>Paracoccaceae</taxon>
        <taxon>Lacimonas</taxon>
    </lineage>
</organism>
<reference evidence="8" key="1">
    <citation type="journal article" date="2019" name="Int. J. Syst. Evol. Microbiol.">
        <title>The Global Catalogue of Microorganisms (GCM) 10K type strain sequencing project: providing services to taxonomists for standard genome sequencing and annotation.</title>
        <authorList>
            <consortium name="The Broad Institute Genomics Platform"/>
            <consortium name="The Broad Institute Genome Sequencing Center for Infectious Disease"/>
            <person name="Wu L."/>
            <person name="Ma J."/>
        </authorList>
    </citation>
    <scope>NUCLEOTIDE SEQUENCE [LARGE SCALE GENOMIC DNA]</scope>
    <source>
        <strain evidence="8">CGMCC 1.12477</strain>
    </source>
</reference>
<evidence type="ECO:0000259" key="6">
    <source>
        <dbReference type="PROSITE" id="PS51007"/>
    </source>
</evidence>
<keyword evidence="5" id="KW-0732">Signal</keyword>
<evidence type="ECO:0000256" key="3">
    <source>
        <dbReference type="ARBA" id="ARBA00023004"/>
    </source>
</evidence>
<dbReference type="Pfam" id="PF00034">
    <property type="entry name" value="Cytochrom_C"/>
    <property type="match status" value="1"/>
</dbReference>
<evidence type="ECO:0000256" key="4">
    <source>
        <dbReference type="PROSITE-ProRule" id="PRU00433"/>
    </source>
</evidence>
<keyword evidence="2 4" id="KW-0479">Metal-binding</keyword>
<dbReference type="InterPro" id="IPR009056">
    <property type="entry name" value="Cyt_c-like_dom"/>
</dbReference>